<protein>
    <submittedName>
        <fullName evidence="1">Uncharacterized protein</fullName>
    </submittedName>
</protein>
<comment type="caution">
    <text evidence="1">The sequence shown here is derived from an EMBL/GenBank/DDBJ whole genome shotgun (WGS) entry which is preliminary data.</text>
</comment>
<dbReference type="Proteomes" id="UP000219897">
    <property type="component" value="Unassembled WGS sequence"/>
</dbReference>
<name>A0ABD6RZM8_BACTU</name>
<accession>A0ABD6RZM8</accession>
<organism evidence="1 2">
    <name type="scientific">Bacillus thuringiensis</name>
    <dbReference type="NCBI Taxonomy" id="1428"/>
    <lineage>
        <taxon>Bacteria</taxon>
        <taxon>Bacillati</taxon>
        <taxon>Bacillota</taxon>
        <taxon>Bacilli</taxon>
        <taxon>Bacillales</taxon>
        <taxon>Bacillaceae</taxon>
        <taxon>Bacillus</taxon>
        <taxon>Bacillus cereus group</taxon>
    </lineage>
</organism>
<gene>
    <name evidence="1" type="ORF">CN495_29050</name>
</gene>
<evidence type="ECO:0000313" key="2">
    <source>
        <dbReference type="Proteomes" id="UP000219897"/>
    </source>
</evidence>
<sequence length="88" mass="10332">MEKRETIQVLLQYHTNHVILPKQDCLYMSKSYIPDTLNQLTIETGGMKRKCKYHRNLWLNQEISTTALTQLCSQLSNHNRDFIKHGGN</sequence>
<reference evidence="1 2" key="1">
    <citation type="submission" date="2017-09" db="EMBL/GenBank/DDBJ databases">
        <title>Large-scale bioinformatics analysis of Bacillus genomes uncovers conserved roles of natural products in bacterial physiology.</title>
        <authorList>
            <consortium name="Agbiome Team Llc"/>
            <person name="Bleich R.M."/>
            <person name="Kirk G.J."/>
            <person name="Santa Maria K.C."/>
            <person name="Allen S.E."/>
            <person name="Farag S."/>
            <person name="Shank E.A."/>
            <person name="Bowers A."/>
        </authorList>
    </citation>
    <scope>NUCLEOTIDE SEQUENCE [LARGE SCALE GENOMIC DNA]</scope>
    <source>
        <strain evidence="1 2">AFS005140</strain>
    </source>
</reference>
<proteinExistence type="predicted"/>
<dbReference type="EMBL" id="NTYF01000152">
    <property type="protein sequence ID" value="PER44086.1"/>
    <property type="molecule type" value="Genomic_DNA"/>
</dbReference>
<evidence type="ECO:0000313" key="1">
    <source>
        <dbReference type="EMBL" id="PER44086.1"/>
    </source>
</evidence>
<dbReference type="AlphaFoldDB" id="A0ABD6RZM8"/>